<name>A0A3E0IPV3_9STAP</name>
<dbReference type="AlphaFoldDB" id="A0A3E0IPV3"/>
<evidence type="ECO:0000313" key="1">
    <source>
        <dbReference type="EMBL" id="REH95751.1"/>
    </source>
</evidence>
<accession>A0A3E0IPV3</accession>
<dbReference type="EMBL" id="QKXQ01000284">
    <property type="protein sequence ID" value="REH95751.1"/>
    <property type="molecule type" value="Genomic_DNA"/>
</dbReference>
<reference evidence="1 2" key="1">
    <citation type="journal article" date="2018" name="Vet. Microbiol.">
        <title>Characterisation of Staphylococcus felis isolated from cats using whole genome sequencing.</title>
        <authorList>
            <person name="Worthing K."/>
            <person name="Pang S."/>
            <person name="Trott D.J."/>
            <person name="Abraham S."/>
            <person name="Coombs G.W."/>
            <person name="Jordan D."/>
            <person name="McIntyre L."/>
            <person name="Davies M.R."/>
            <person name="Norris J."/>
        </authorList>
    </citation>
    <scope>NUCLEOTIDE SEQUENCE [LARGE SCALE GENOMIC DNA]</scope>
    <source>
        <strain evidence="1 2">F9</strain>
    </source>
</reference>
<evidence type="ECO:0000313" key="2">
    <source>
        <dbReference type="Proteomes" id="UP000256562"/>
    </source>
</evidence>
<feature type="non-terminal residue" evidence="1">
    <location>
        <position position="156"/>
    </location>
</feature>
<comment type="caution">
    <text evidence="1">The sequence shown here is derived from an EMBL/GenBank/DDBJ whole genome shotgun (WGS) entry which is preliminary data.</text>
</comment>
<dbReference type="Gene3D" id="3.30.559.30">
    <property type="entry name" value="Nonribosomal peptide synthetase, condensation domain"/>
    <property type="match status" value="1"/>
</dbReference>
<proteinExistence type="predicted"/>
<gene>
    <name evidence="1" type="ORF">DOS83_06080</name>
</gene>
<dbReference type="Proteomes" id="UP000256562">
    <property type="component" value="Unassembled WGS sequence"/>
</dbReference>
<sequence>MTPIHLKDVLTDVKEVPFETVIHLEAVVFDFEFDYQQCTATLMHPNVTDADIDIYLYKTLEGYDIKMMYNREQFDDLTVNTYANLIQTLCQQGIECPDISMKGMSLMTTAQDEALLETLQQVDTLPHRTVPELFEEQVQSALTRTALRYGETSLTY</sequence>
<protein>
    <submittedName>
        <fullName evidence="1">Uncharacterized protein</fullName>
    </submittedName>
</protein>
<organism evidence="1 2">
    <name type="scientific">Staphylococcus felis</name>
    <dbReference type="NCBI Taxonomy" id="46127"/>
    <lineage>
        <taxon>Bacteria</taxon>
        <taxon>Bacillati</taxon>
        <taxon>Bacillota</taxon>
        <taxon>Bacilli</taxon>
        <taxon>Bacillales</taxon>
        <taxon>Staphylococcaceae</taxon>
        <taxon>Staphylococcus</taxon>
    </lineage>
</organism>